<dbReference type="EMBL" id="CAEZYS010000145">
    <property type="protein sequence ID" value="CAB4741832.1"/>
    <property type="molecule type" value="Genomic_DNA"/>
</dbReference>
<gene>
    <name evidence="1" type="ORF">UFOPK2782_00968</name>
</gene>
<reference evidence="1" key="1">
    <citation type="submission" date="2020-05" db="EMBL/GenBank/DDBJ databases">
        <authorList>
            <person name="Chiriac C."/>
            <person name="Salcher M."/>
            <person name="Ghai R."/>
            <person name="Kavagutti S V."/>
        </authorList>
    </citation>
    <scope>NUCLEOTIDE SEQUENCE</scope>
</reference>
<evidence type="ECO:0000313" key="1">
    <source>
        <dbReference type="EMBL" id="CAB4741832.1"/>
    </source>
</evidence>
<organism evidence="1">
    <name type="scientific">freshwater metagenome</name>
    <dbReference type="NCBI Taxonomy" id="449393"/>
    <lineage>
        <taxon>unclassified sequences</taxon>
        <taxon>metagenomes</taxon>
        <taxon>ecological metagenomes</taxon>
    </lineage>
</organism>
<name>A0A6J6T3T9_9ZZZZ</name>
<proteinExistence type="predicted"/>
<accession>A0A6J6T3T9</accession>
<sequence>MEEMAYYNRRLLKAVNNVEDPFEYISFWIEEALQYVVDGRHLLVKSLNTVTTPNYRKSDIAQGHRDLMGTIIKPLSEIGLPDVKLGLAYVQATIDVASVRIESGNDAALEIKFAQEYALAGLRALSS</sequence>
<dbReference type="AlphaFoldDB" id="A0A6J6T3T9"/>
<protein>
    <submittedName>
        <fullName evidence="1">Unannotated protein</fullName>
    </submittedName>
</protein>